<dbReference type="GO" id="GO:0006235">
    <property type="term" value="P:dTTP biosynthetic process"/>
    <property type="evidence" value="ECO:0007669"/>
    <property type="project" value="TreeGrafter"/>
</dbReference>
<evidence type="ECO:0000256" key="4">
    <source>
        <dbReference type="ARBA" id="ARBA00022679"/>
    </source>
</evidence>
<evidence type="ECO:0000256" key="7">
    <source>
        <dbReference type="ARBA" id="ARBA00022777"/>
    </source>
</evidence>
<keyword evidence="8" id="KW-0067">ATP-binding</keyword>
<evidence type="ECO:0000256" key="1">
    <source>
        <dbReference type="ARBA" id="ARBA00004992"/>
    </source>
</evidence>
<dbReference type="Gene3D" id="3.40.50.300">
    <property type="entry name" value="P-loop containing nucleotide triphosphate hydrolases"/>
    <property type="match status" value="2"/>
</dbReference>
<evidence type="ECO:0000256" key="6">
    <source>
        <dbReference type="ARBA" id="ARBA00022741"/>
    </source>
</evidence>
<dbReference type="PANTHER" id="PTHR10344:SF1">
    <property type="entry name" value="THYMIDYLATE KINASE"/>
    <property type="match status" value="1"/>
</dbReference>
<accession>A0A899FY47</accession>
<dbReference type="NCBIfam" id="TIGR00041">
    <property type="entry name" value="DTMP_kinase"/>
    <property type="match status" value="1"/>
</dbReference>
<evidence type="ECO:0000313" key="10">
    <source>
        <dbReference type="EMBL" id="QSL64932.1"/>
    </source>
</evidence>
<evidence type="ECO:0000256" key="8">
    <source>
        <dbReference type="ARBA" id="ARBA00022840"/>
    </source>
</evidence>
<dbReference type="PROSITE" id="PS01331">
    <property type="entry name" value="THYMIDYLATE_KINASE"/>
    <property type="match status" value="1"/>
</dbReference>
<dbReference type="Pfam" id="PF02223">
    <property type="entry name" value="Thymidylate_kin"/>
    <property type="match status" value="1"/>
</dbReference>
<keyword evidence="7" id="KW-0418">Kinase</keyword>
<evidence type="ECO:0000256" key="5">
    <source>
        <dbReference type="ARBA" id="ARBA00022727"/>
    </source>
</evidence>
<dbReference type="InterPro" id="IPR018094">
    <property type="entry name" value="Thymidylate_kinase"/>
</dbReference>
<gene>
    <name evidence="10" type="ORF">MERGE_002236</name>
</gene>
<dbReference type="GO" id="GO:0005739">
    <property type="term" value="C:mitochondrion"/>
    <property type="evidence" value="ECO:0007669"/>
    <property type="project" value="TreeGrafter"/>
</dbReference>
<dbReference type="GO" id="GO:0004550">
    <property type="term" value="F:nucleoside diphosphate kinase activity"/>
    <property type="evidence" value="ECO:0007669"/>
    <property type="project" value="TreeGrafter"/>
</dbReference>
<evidence type="ECO:0000256" key="2">
    <source>
        <dbReference type="ARBA" id="ARBA00009776"/>
    </source>
</evidence>
<dbReference type="GO" id="GO:0005634">
    <property type="term" value="C:nucleus"/>
    <property type="evidence" value="ECO:0007669"/>
    <property type="project" value="TreeGrafter"/>
</dbReference>
<dbReference type="InterPro" id="IPR018095">
    <property type="entry name" value="Thymidylate_kin_CS"/>
</dbReference>
<dbReference type="GO" id="GO:0004798">
    <property type="term" value="F:dTMP kinase activity"/>
    <property type="evidence" value="ECO:0007669"/>
    <property type="project" value="UniProtKB-EC"/>
</dbReference>
<keyword evidence="5" id="KW-0545">Nucleotide biosynthesis</keyword>
<dbReference type="SUPFAM" id="SSF52540">
    <property type="entry name" value="P-loop containing nucleoside triphosphate hydrolases"/>
    <property type="match status" value="1"/>
</dbReference>
<comment type="similarity">
    <text evidence="2">Belongs to the thymidylate kinase family.</text>
</comment>
<organism evidence="10 11">
    <name type="scientific">Pneumocystis wakefieldiae</name>
    <dbReference type="NCBI Taxonomy" id="38082"/>
    <lineage>
        <taxon>Eukaryota</taxon>
        <taxon>Fungi</taxon>
        <taxon>Dikarya</taxon>
        <taxon>Ascomycota</taxon>
        <taxon>Taphrinomycotina</taxon>
        <taxon>Pneumocystomycetes</taxon>
        <taxon>Pneumocystaceae</taxon>
        <taxon>Pneumocystis</taxon>
    </lineage>
</organism>
<protein>
    <recommendedName>
        <fullName evidence="3">dTMP kinase</fullName>
        <ecNumber evidence="3">2.7.4.9</ecNumber>
    </recommendedName>
</protein>
<dbReference type="GO" id="GO:0005829">
    <property type="term" value="C:cytosol"/>
    <property type="evidence" value="ECO:0007669"/>
    <property type="project" value="TreeGrafter"/>
</dbReference>
<dbReference type="OrthoDB" id="425602at2759"/>
<dbReference type="InterPro" id="IPR039430">
    <property type="entry name" value="Thymidylate_kin-like_dom"/>
</dbReference>
<feature type="domain" description="Thymidylate kinase-like" evidence="9">
    <location>
        <begin position="14"/>
        <end position="177"/>
    </location>
</feature>
<dbReference type="GO" id="GO:0006233">
    <property type="term" value="P:dTDP biosynthetic process"/>
    <property type="evidence" value="ECO:0007669"/>
    <property type="project" value="InterPro"/>
</dbReference>
<sequence length="198" mass="22792">MAGVSRKRGALILIEGPDHSGKTTQCELLAQEFTTKSVPVKIQKFPNRGTDVGKIIDLYLRGDLELEEHAIHLLFSANRWEMSEKIRDDLEKGITVIVDRYIYSGIAFSVAKGLDIEWYICEEMASLRHNYGLERLETNTIQKKVRSIFKSMFEKNHNTDHLWYLVDASDSIVQVKKNVWNAVQDIMNNLSEDIKEFS</sequence>
<evidence type="ECO:0000256" key="3">
    <source>
        <dbReference type="ARBA" id="ARBA00012980"/>
    </source>
</evidence>
<dbReference type="GO" id="GO:0005524">
    <property type="term" value="F:ATP binding"/>
    <property type="evidence" value="ECO:0007669"/>
    <property type="project" value="UniProtKB-KW"/>
</dbReference>
<proteinExistence type="inferred from homology"/>
<evidence type="ECO:0000313" key="11">
    <source>
        <dbReference type="Proteomes" id="UP000663699"/>
    </source>
</evidence>
<dbReference type="GO" id="GO:0006227">
    <property type="term" value="P:dUDP biosynthetic process"/>
    <property type="evidence" value="ECO:0007669"/>
    <property type="project" value="TreeGrafter"/>
</dbReference>
<dbReference type="EMBL" id="CP054535">
    <property type="protein sequence ID" value="QSL64932.1"/>
    <property type="molecule type" value="Genomic_DNA"/>
</dbReference>
<name>A0A899FY47_9ASCO</name>
<dbReference type="CDD" id="cd01672">
    <property type="entry name" value="TMPK"/>
    <property type="match status" value="1"/>
</dbReference>
<dbReference type="AlphaFoldDB" id="A0A899FY47"/>
<reference evidence="10" key="1">
    <citation type="submission" date="2020-06" db="EMBL/GenBank/DDBJ databases">
        <title>Genomes of multiple members of Pneumocystis genus reveal paths to human pathogen Pneumocystis jirovecii.</title>
        <authorList>
            <person name="Cisse O.H."/>
            <person name="Ma L."/>
            <person name="Dekker J."/>
            <person name="Khil P."/>
            <person name="Jo J."/>
            <person name="Brenchley J."/>
            <person name="Blair R."/>
            <person name="Pahar B."/>
            <person name="Chabe M."/>
            <person name="Van Rompay K.A."/>
            <person name="Keesler R."/>
            <person name="Sukura A."/>
            <person name="Hirsch V."/>
            <person name="Kutty G."/>
            <person name="Liu Y."/>
            <person name="Peng L."/>
            <person name="Chen J."/>
            <person name="Song J."/>
            <person name="Weissenbacher-Lang C."/>
            <person name="Xu J."/>
            <person name="Upham N.S."/>
            <person name="Stajich J.E."/>
            <person name="Cuomo C.A."/>
            <person name="Cushion M.T."/>
            <person name="Kovacs J.A."/>
        </authorList>
    </citation>
    <scope>NUCLEOTIDE SEQUENCE</scope>
    <source>
        <strain evidence="10">2A</strain>
    </source>
</reference>
<dbReference type="Proteomes" id="UP000663699">
    <property type="component" value="Chromosome 4"/>
</dbReference>
<comment type="pathway">
    <text evidence="1">Pyrimidine metabolism; dTTP biosynthesis.</text>
</comment>
<dbReference type="PANTHER" id="PTHR10344">
    <property type="entry name" value="THYMIDYLATE KINASE"/>
    <property type="match status" value="1"/>
</dbReference>
<keyword evidence="6" id="KW-0547">Nucleotide-binding</keyword>
<dbReference type="EC" id="2.7.4.9" evidence="3"/>
<evidence type="ECO:0000259" key="9">
    <source>
        <dbReference type="Pfam" id="PF02223"/>
    </source>
</evidence>
<dbReference type="InterPro" id="IPR027417">
    <property type="entry name" value="P-loop_NTPase"/>
</dbReference>
<keyword evidence="4" id="KW-0808">Transferase</keyword>
<keyword evidence="11" id="KW-1185">Reference proteome</keyword>